<protein>
    <recommendedName>
        <fullName evidence="3">FACT complex subunit</fullName>
    </recommendedName>
</protein>
<gene>
    <name evidence="1" type="ORF">PCOR1329_LOCUS55293</name>
</gene>
<dbReference type="EMBL" id="CAUYUJ010016775">
    <property type="protein sequence ID" value="CAK0868718.1"/>
    <property type="molecule type" value="Genomic_DNA"/>
</dbReference>
<organism evidence="1 2">
    <name type="scientific">Prorocentrum cordatum</name>
    <dbReference type="NCBI Taxonomy" id="2364126"/>
    <lineage>
        <taxon>Eukaryota</taxon>
        <taxon>Sar</taxon>
        <taxon>Alveolata</taxon>
        <taxon>Dinophyceae</taxon>
        <taxon>Prorocentrales</taxon>
        <taxon>Prorocentraceae</taxon>
        <taxon>Prorocentrum</taxon>
    </lineage>
</organism>
<evidence type="ECO:0000313" key="2">
    <source>
        <dbReference type="Proteomes" id="UP001189429"/>
    </source>
</evidence>
<dbReference type="Proteomes" id="UP001189429">
    <property type="component" value="Unassembled WGS sequence"/>
</dbReference>
<evidence type="ECO:0008006" key="3">
    <source>
        <dbReference type="Google" id="ProtNLM"/>
    </source>
</evidence>
<comment type="caution">
    <text evidence="1">The sequence shown here is derived from an EMBL/GenBank/DDBJ whole genome shotgun (WGS) entry which is preliminary data.</text>
</comment>
<name>A0ABN9V7J3_9DINO</name>
<evidence type="ECO:0000313" key="1">
    <source>
        <dbReference type="EMBL" id="CAK0868718.1"/>
    </source>
</evidence>
<sequence>AAEGDNGVLEFKDGMTLDVTKPLRTNEKVENCKFVDIFRKTKDQNAEKLGRKVENLKKKMSANAAMYQMTLDKTDGLDFDEITAELQIFEGAKDLFQHPFIVALNPYAWVWDFNSVVFPGVACASMVIEGAVFFKLMPISYLIQSGMSSLSSLNQYLASCKDVKEVLGHVDCKQGVLNQGDILFTPFGFATILVAIGEKGDKEPPKAVSISIPIFQKKIDESIDEEAKKEIFRYIEAGLSKHKDSKTWKSACGPLTKWAESAAKLCVAGFGAQVIAVPWGGIHNAKE</sequence>
<accession>A0ABN9V7J3</accession>
<feature type="non-terminal residue" evidence="1">
    <location>
        <position position="1"/>
    </location>
</feature>
<reference evidence="1" key="1">
    <citation type="submission" date="2023-10" db="EMBL/GenBank/DDBJ databases">
        <authorList>
            <person name="Chen Y."/>
            <person name="Shah S."/>
            <person name="Dougan E. K."/>
            <person name="Thang M."/>
            <person name="Chan C."/>
        </authorList>
    </citation>
    <scope>NUCLEOTIDE SEQUENCE [LARGE SCALE GENOMIC DNA]</scope>
</reference>
<proteinExistence type="predicted"/>
<keyword evidence="2" id="KW-1185">Reference proteome</keyword>